<keyword evidence="2" id="KW-1185">Reference proteome</keyword>
<sequence>MTIANKARCVPMPPRRGCFAYVAARARAAGAGMRFIHGTSPSRTLQLTKTLFSRDTYQDKYLNTHTP</sequence>
<dbReference type="Proteomes" id="UP000299102">
    <property type="component" value="Unassembled WGS sequence"/>
</dbReference>
<evidence type="ECO:0000313" key="2">
    <source>
        <dbReference type="Proteomes" id="UP000299102"/>
    </source>
</evidence>
<proteinExistence type="predicted"/>
<dbReference type="EMBL" id="BGZK01000013">
    <property type="protein sequence ID" value="GBP04312.1"/>
    <property type="molecule type" value="Genomic_DNA"/>
</dbReference>
<evidence type="ECO:0000313" key="1">
    <source>
        <dbReference type="EMBL" id="GBP04312.1"/>
    </source>
</evidence>
<dbReference type="AlphaFoldDB" id="A0A4C1SQA2"/>
<accession>A0A4C1SQA2</accession>
<reference evidence="1 2" key="1">
    <citation type="journal article" date="2019" name="Commun. Biol.">
        <title>The bagworm genome reveals a unique fibroin gene that provides high tensile strength.</title>
        <authorList>
            <person name="Kono N."/>
            <person name="Nakamura H."/>
            <person name="Ohtoshi R."/>
            <person name="Tomita M."/>
            <person name="Numata K."/>
            <person name="Arakawa K."/>
        </authorList>
    </citation>
    <scope>NUCLEOTIDE SEQUENCE [LARGE SCALE GENOMIC DNA]</scope>
</reference>
<name>A0A4C1SQA2_EUMVA</name>
<protein>
    <submittedName>
        <fullName evidence="1">Uncharacterized protein</fullName>
    </submittedName>
</protein>
<organism evidence="1 2">
    <name type="scientific">Eumeta variegata</name>
    <name type="common">Bagworm moth</name>
    <name type="synonym">Eumeta japonica</name>
    <dbReference type="NCBI Taxonomy" id="151549"/>
    <lineage>
        <taxon>Eukaryota</taxon>
        <taxon>Metazoa</taxon>
        <taxon>Ecdysozoa</taxon>
        <taxon>Arthropoda</taxon>
        <taxon>Hexapoda</taxon>
        <taxon>Insecta</taxon>
        <taxon>Pterygota</taxon>
        <taxon>Neoptera</taxon>
        <taxon>Endopterygota</taxon>
        <taxon>Lepidoptera</taxon>
        <taxon>Glossata</taxon>
        <taxon>Ditrysia</taxon>
        <taxon>Tineoidea</taxon>
        <taxon>Psychidae</taxon>
        <taxon>Oiketicinae</taxon>
        <taxon>Eumeta</taxon>
    </lineage>
</organism>
<gene>
    <name evidence="1" type="ORF">EVAR_6522_1</name>
</gene>
<comment type="caution">
    <text evidence="1">The sequence shown here is derived from an EMBL/GenBank/DDBJ whole genome shotgun (WGS) entry which is preliminary data.</text>
</comment>